<keyword evidence="1" id="KW-0472">Membrane</keyword>
<dbReference type="Pfam" id="PF11167">
    <property type="entry name" value="DUF2953"/>
    <property type="match status" value="1"/>
</dbReference>
<sequence>MSKVFALIISVIILFLLILSLTKIKLRVLYRKQGKNDRLSLEMFIWRGLLSYKMEIPVVETRKARPVKAPGSLLKLIPRPAFKVNIELEEKDGRLIAGEKKQIRIPGPVRLVTILINIIRLTKRYGPVILQLFRRIHLRRFQWQTRLGTGDPSHTGFITGLAWGLKGALVSVLYRLCASGGTKPFYKVVPDFENACFSTVFDCIFEVRVGYIMLTGFKALLVRLKIMIGG</sequence>
<comment type="caution">
    <text evidence="2">The sequence shown here is derived from an EMBL/GenBank/DDBJ whole genome shotgun (WGS) entry which is preliminary data.</text>
</comment>
<dbReference type="Proteomes" id="UP000054705">
    <property type="component" value="Unassembled WGS sequence"/>
</dbReference>
<evidence type="ECO:0000313" key="3">
    <source>
        <dbReference type="Proteomes" id="UP000054705"/>
    </source>
</evidence>
<feature type="transmembrane region" description="Helical" evidence="1">
    <location>
        <begin position="6"/>
        <end position="26"/>
    </location>
</feature>
<accession>A0A101HW22</accession>
<protein>
    <submittedName>
        <fullName evidence="2">Putative membrane protein</fullName>
    </submittedName>
</protein>
<proteinExistence type="predicted"/>
<evidence type="ECO:0000256" key="1">
    <source>
        <dbReference type="SAM" id="Phobius"/>
    </source>
</evidence>
<dbReference type="EMBL" id="LGGS01000008">
    <property type="protein sequence ID" value="KUK84008.1"/>
    <property type="molecule type" value="Genomic_DNA"/>
</dbReference>
<reference evidence="3" key="1">
    <citation type="journal article" date="2015" name="MBio">
        <title>Genome-Resolved Metagenomic Analysis Reveals Roles for Candidate Phyla and Other Microbial Community Members in Biogeochemical Transformations in Oil Reservoirs.</title>
        <authorList>
            <person name="Hu P."/>
            <person name="Tom L."/>
            <person name="Singh A."/>
            <person name="Thomas B.C."/>
            <person name="Baker B.J."/>
            <person name="Piceno Y.M."/>
            <person name="Andersen G.L."/>
            <person name="Banfield J.F."/>
        </authorList>
    </citation>
    <scope>NUCLEOTIDE SEQUENCE [LARGE SCALE GENOMIC DNA]</scope>
</reference>
<name>A0A101HW22_9FIRM</name>
<evidence type="ECO:0000313" key="2">
    <source>
        <dbReference type="EMBL" id="KUK84008.1"/>
    </source>
</evidence>
<organism evidence="2 3">
    <name type="scientific">Pelotomaculum thermopropionicum</name>
    <dbReference type="NCBI Taxonomy" id="110500"/>
    <lineage>
        <taxon>Bacteria</taxon>
        <taxon>Bacillati</taxon>
        <taxon>Bacillota</taxon>
        <taxon>Clostridia</taxon>
        <taxon>Eubacteriales</taxon>
        <taxon>Desulfotomaculaceae</taxon>
        <taxon>Pelotomaculum</taxon>
    </lineage>
</organism>
<keyword evidence="1" id="KW-1133">Transmembrane helix</keyword>
<keyword evidence="1" id="KW-0812">Transmembrane</keyword>
<dbReference type="InterPro" id="IPR021338">
    <property type="entry name" value="DUF2953"/>
</dbReference>
<dbReference type="AlphaFoldDB" id="A0A101HW22"/>
<gene>
    <name evidence="2" type="ORF">XD97_0055</name>
</gene>